<dbReference type="Pfam" id="PF10536">
    <property type="entry name" value="PMD"/>
    <property type="match status" value="1"/>
</dbReference>
<proteinExistence type="predicted"/>
<dbReference type="PANTHER" id="PTHR46033:SF8">
    <property type="entry name" value="PROTEIN MAINTENANCE OF MERISTEMS-LIKE"/>
    <property type="match status" value="1"/>
</dbReference>
<dbReference type="PANTHER" id="PTHR46033">
    <property type="entry name" value="PROTEIN MAIN-LIKE 2"/>
    <property type="match status" value="1"/>
</dbReference>
<feature type="domain" description="Aminotransferase-like plant mobile" evidence="1">
    <location>
        <begin position="62"/>
        <end position="182"/>
    </location>
</feature>
<dbReference type="GO" id="GO:0010073">
    <property type="term" value="P:meristem maintenance"/>
    <property type="evidence" value="ECO:0007669"/>
    <property type="project" value="InterPro"/>
</dbReference>
<dbReference type="InterPro" id="IPR019557">
    <property type="entry name" value="AminoTfrase-like_pln_mobile"/>
</dbReference>
<gene>
    <name evidence="2" type="ORF">FSB_LOCUS45048</name>
</gene>
<dbReference type="AlphaFoldDB" id="A0A2N9HSX0"/>
<protein>
    <recommendedName>
        <fullName evidence="1">Aminotransferase-like plant mobile domain-containing protein</fullName>
    </recommendedName>
</protein>
<dbReference type="InterPro" id="IPR044824">
    <property type="entry name" value="MAIN-like"/>
</dbReference>
<name>A0A2N9HSX0_FAGSY</name>
<evidence type="ECO:0000313" key="2">
    <source>
        <dbReference type="EMBL" id="SPD17166.1"/>
    </source>
</evidence>
<accession>A0A2N9HSX0</accession>
<organism evidence="2">
    <name type="scientific">Fagus sylvatica</name>
    <name type="common">Beechnut</name>
    <dbReference type="NCBI Taxonomy" id="28930"/>
    <lineage>
        <taxon>Eukaryota</taxon>
        <taxon>Viridiplantae</taxon>
        <taxon>Streptophyta</taxon>
        <taxon>Embryophyta</taxon>
        <taxon>Tracheophyta</taxon>
        <taxon>Spermatophyta</taxon>
        <taxon>Magnoliopsida</taxon>
        <taxon>eudicotyledons</taxon>
        <taxon>Gunneridae</taxon>
        <taxon>Pentapetalae</taxon>
        <taxon>rosids</taxon>
        <taxon>fabids</taxon>
        <taxon>Fagales</taxon>
        <taxon>Fagaceae</taxon>
        <taxon>Fagus</taxon>
    </lineage>
</organism>
<reference evidence="2" key="1">
    <citation type="submission" date="2018-02" db="EMBL/GenBank/DDBJ databases">
        <authorList>
            <person name="Cohen D.B."/>
            <person name="Kent A.D."/>
        </authorList>
    </citation>
    <scope>NUCLEOTIDE SEQUENCE</scope>
</reference>
<dbReference type="EMBL" id="OIVN01004409">
    <property type="protein sequence ID" value="SPD17166.1"/>
    <property type="molecule type" value="Genomic_DNA"/>
</dbReference>
<sequence>MQPNPLDPSLVVPELMDPGPIDPSVLTRQQDQPLLCCRRREAVIARAPRPHPRIVSYITRAGLYGLYALGFIQLDWALITALVERWRTETHTFHLPYGEMTITLEDVEVLLGLKVDGKALVGSTQEDWPEFCQRLLGVTPPRNELDGGRINMCWLSEQFQAPVTAETDEQTVQRYARYHLFLLNSPIQAGAFSFATDMNKCQPRLSSAASFVKKLHDLATSSNQLAEARNVRSLTSKVKDLEANLGPLEVHIMNKDSEENVEISNLTNALDEAHIKNKDSQETIGDFKSCKCLK</sequence>
<evidence type="ECO:0000259" key="1">
    <source>
        <dbReference type="Pfam" id="PF10536"/>
    </source>
</evidence>